<dbReference type="Pfam" id="PF00994">
    <property type="entry name" value="MoCF_biosynth"/>
    <property type="match status" value="1"/>
</dbReference>
<gene>
    <name evidence="2" type="ORF">METZ01_LOCUS221269</name>
</gene>
<name>A0A382G0W8_9ZZZZ</name>
<feature type="domain" description="MoaB/Mog" evidence="1">
    <location>
        <begin position="2"/>
        <end position="146"/>
    </location>
</feature>
<dbReference type="InterPro" id="IPR008135">
    <property type="entry name" value="Competence-induced_CinA"/>
</dbReference>
<dbReference type="Gene3D" id="3.30.70.2860">
    <property type="match status" value="1"/>
</dbReference>
<dbReference type="EMBL" id="UINC01052738">
    <property type="protein sequence ID" value="SVB68415.1"/>
    <property type="molecule type" value="Genomic_DNA"/>
</dbReference>
<dbReference type="HAMAP" id="MF_00226_B">
    <property type="entry name" value="CinA_B"/>
    <property type="match status" value="1"/>
</dbReference>
<dbReference type="PANTHER" id="PTHR13939:SF0">
    <property type="entry name" value="NMN AMIDOHYDROLASE-LIKE PROTEIN YFAY"/>
    <property type="match status" value="1"/>
</dbReference>
<evidence type="ECO:0000313" key="2">
    <source>
        <dbReference type="EMBL" id="SVB68415.1"/>
    </source>
</evidence>
<dbReference type="SUPFAM" id="SSF53218">
    <property type="entry name" value="Molybdenum cofactor biosynthesis proteins"/>
    <property type="match status" value="1"/>
</dbReference>
<accession>A0A382G0W8</accession>
<dbReference type="Pfam" id="PF02464">
    <property type="entry name" value="CinA"/>
    <property type="match status" value="1"/>
</dbReference>
<protein>
    <recommendedName>
        <fullName evidence="1">MoaB/Mog domain-containing protein</fullName>
    </recommendedName>
</protein>
<dbReference type="Gene3D" id="3.40.980.10">
    <property type="entry name" value="MoaB/Mog-like domain"/>
    <property type="match status" value="1"/>
</dbReference>
<dbReference type="Pfam" id="PF18146">
    <property type="entry name" value="CinA_KH"/>
    <property type="match status" value="1"/>
</dbReference>
<dbReference type="AlphaFoldDB" id="A0A382G0W8"/>
<dbReference type="InterPro" id="IPR036425">
    <property type="entry name" value="MoaB/Mog-like_dom_sf"/>
</dbReference>
<dbReference type="InterPro" id="IPR001453">
    <property type="entry name" value="MoaB/Mog_dom"/>
</dbReference>
<reference evidence="2" key="1">
    <citation type="submission" date="2018-05" db="EMBL/GenBank/DDBJ databases">
        <authorList>
            <person name="Lanie J.A."/>
            <person name="Ng W.-L."/>
            <person name="Kazmierczak K.M."/>
            <person name="Andrzejewski T.M."/>
            <person name="Davidsen T.M."/>
            <person name="Wayne K.J."/>
            <person name="Tettelin H."/>
            <person name="Glass J.I."/>
            <person name="Rusch D."/>
            <person name="Podicherti R."/>
            <person name="Tsui H.-C.T."/>
            <person name="Winkler M.E."/>
        </authorList>
    </citation>
    <scope>NUCLEOTIDE SEQUENCE</scope>
</reference>
<sequence>MGQELLKSGITISNQITVGDNFEQIRLFLDQCISTVDVILMTGGLGPTHDDITPSVLYDYFKDKPEFDSDYWKKIENFFIDRNLSVPEINKNQALKSTIGKMIPNPLGSARGLHYSLNNTSVYAMPGVPNEMKSMMLRYVIPNISKKIKKVLYVKTLKTIGKGESSIAEQIQPLIDNHSDSCSIAYLPQISGVDIRISSSNNTKFEEFLEKLKNELGICVYGEDNDTLENITGKLLIEKDMTIAVAESCTGGLLNHHFTSVSGSSKYMKGGVVAYSNEIKRDILGVQEKTLAKFGAVSEETVIELAIGIRQKL</sequence>
<evidence type="ECO:0000259" key="1">
    <source>
        <dbReference type="SMART" id="SM00852"/>
    </source>
</evidence>
<dbReference type="InterPro" id="IPR036653">
    <property type="entry name" value="CinA-like_C"/>
</dbReference>
<dbReference type="SMART" id="SM00852">
    <property type="entry name" value="MoCF_biosynth"/>
    <property type="match status" value="1"/>
</dbReference>
<dbReference type="PANTHER" id="PTHR13939">
    <property type="entry name" value="NICOTINAMIDE-NUCLEOTIDE AMIDOHYDROLASE PNCC"/>
    <property type="match status" value="1"/>
</dbReference>
<organism evidence="2">
    <name type="scientific">marine metagenome</name>
    <dbReference type="NCBI Taxonomy" id="408172"/>
    <lineage>
        <taxon>unclassified sequences</taxon>
        <taxon>metagenomes</taxon>
        <taxon>ecological metagenomes</taxon>
    </lineage>
</organism>
<dbReference type="InterPro" id="IPR008136">
    <property type="entry name" value="CinA_C"/>
</dbReference>
<dbReference type="InterPro" id="IPR041424">
    <property type="entry name" value="CinA_KH"/>
</dbReference>
<dbReference type="SUPFAM" id="SSF142433">
    <property type="entry name" value="CinA-like"/>
    <property type="match status" value="1"/>
</dbReference>
<feature type="non-terminal residue" evidence="2">
    <location>
        <position position="313"/>
    </location>
</feature>
<proteinExistence type="inferred from homology"/>
<dbReference type="Gene3D" id="3.90.950.20">
    <property type="entry name" value="CinA-like"/>
    <property type="match status" value="1"/>
</dbReference>
<dbReference type="NCBIfam" id="TIGR00199">
    <property type="entry name" value="PncC_domain"/>
    <property type="match status" value="1"/>
</dbReference>
<dbReference type="InterPro" id="IPR050101">
    <property type="entry name" value="CinA"/>
</dbReference>